<keyword evidence="2" id="KW-1185">Reference proteome</keyword>
<proteinExistence type="predicted"/>
<evidence type="ECO:0000313" key="2">
    <source>
        <dbReference type="Proteomes" id="UP001592582"/>
    </source>
</evidence>
<sequence>MHSAVGVGEGGEGLGEWVAVGEAGGAEGEAEALGFRVPVARGADGLALAVAECELDADGEVVAGSVASVAAPAPGTVGDGLAVPLAPAEPVRPACRSAVGGAEEWSASAPAPAITAIAAAASTNAQRPRLDLLLRRCRRRAVERPAPRGGGGVPYADSDVRSESAKSACSPDSAVAPATGSPMGRPHPGQFRAPLRWRLQEEQ</sequence>
<dbReference type="Proteomes" id="UP001592582">
    <property type="component" value="Unassembled WGS sequence"/>
</dbReference>
<name>A0ABV6V743_9ACTN</name>
<dbReference type="EMBL" id="JBHEZX010000004">
    <property type="protein sequence ID" value="MFC1409546.1"/>
    <property type="molecule type" value="Genomic_DNA"/>
</dbReference>
<evidence type="ECO:0000313" key="1">
    <source>
        <dbReference type="EMBL" id="MFC1409546.1"/>
    </source>
</evidence>
<gene>
    <name evidence="1" type="ORF">ACEZDG_09640</name>
</gene>
<accession>A0ABV6V743</accession>
<organism evidence="1 2">
    <name type="scientific">Streptacidiphilus alkalitolerans</name>
    <dbReference type="NCBI Taxonomy" id="3342712"/>
    <lineage>
        <taxon>Bacteria</taxon>
        <taxon>Bacillati</taxon>
        <taxon>Actinomycetota</taxon>
        <taxon>Actinomycetes</taxon>
        <taxon>Kitasatosporales</taxon>
        <taxon>Streptomycetaceae</taxon>
        <taxon>Streptacidiphilus</taxon>
    </lineage>
</organism>
<reference evidence="1 2" key="1">
    <citation type="submission" date="2024-09" db="EMBL/GenBank/DDBJ databases">
        <authorList>
            <person name="Lee S.D."/>
        </authorList>
    </citation>
    <scope>NUCLEOTIDE SEQUENCE [LARGE SCALE GENOMIC DNA]</scope>
    <source>
        <strain evidence="1 2">N1-1</strain>
    </source>
</reference>
<comment type="caution">
    <text evidence="1">The sequence shown here is derived from an EMBL/GenBank/DDBJ whole genome shotgun (WGS) entry which is preliminary data.</text>
</comment>
<protein>
    <submittedName>
        <fullName evidence="1">Uncharacterized protein</fullName>
    </submittedName>
</protein>